<evidence type="ECO:0000313" key="2">
    <source>
        <dbReference type="Proteomes" id="UP000199202"/>
    </source>
</evidence>
<name>A0A1G9UR32_9ACTN</name>
<gene>
    <name evidence="1" type="ORF">SAMN05421869_14957</name>
</gene>
<evidence type="ECO:0000313" key="1">
    <source>
        <dbReference type="EMBL" id="SDM62362.1"/>
    </source>
</evidence>
<proteinExistence type="predicted"/>
<sequence length="72" mass="8235">MSPTSAFASFWREMFFIRGSSRKFSRCANANPTRDWPWVSVYCRSMVASVQCHSTPPIIAATSEALQDRSWE</sequence>
<dbReference type="Proteomes" id="UP000199202">
    <property type="component" value="Unassembled WGS sequence"/>
</dbReference>
<organism evidence="1 2">
    <name type="scientific">Nonomuraea jiangxiensis</name>
    <dbReference type="NCBI Taxonomy" id="633440"/>
    <lineage>
        <taxon>Bacteria</taxon>
        <taxon>Bacillati</taxon>
        <taxon>Actinomycetota</taxon>
        <taxon>Actinomycetes</taxon>
        <taxon>Streptosporangiales</taxon>
        <taxon>Streptosporangiaceae</taxon>
        <taxon>Nonomuraea</taxon>
    </lineage>
</organism>
<protein>
    <submittedName>
        <fullName evidence="1">Uncharacterized protein</fullName>
    </submittedName>
</protein>
<keyword evidence="2" id="KW-1185">Reference proteome</keyword>
<dbReference type="AlphaFoldDB" id="A0A1G9UR32"/>
<reference evidence="1 2" key="1">
    <citation type="submission" date="2016-10" db="EMBL/GenBank/DDBJ databases">
        <authorList>
            <person name="de Groot N.N."/>
        </authorList>
    </citation>
    <scope>NUCLEOTIDE SEQUENCE [LARGE SCALE GENOMIC DNA]</scope>
    <source>
        <strain evidence="1 2">CGMCC 4.6533</strain>
    </source>
</reference>
<dbReference type="EMBL" id="FNDJ01000049">
    <property type="protein sequence ID" value="SDM62362.1"/>
    <property type="molecule type" value="Genomic_DNA"/>
</dbReference>
<accession>A0A1G9UR32</accession>